<organism evidence="2">
    <name type="scientific">Fagus sylvatica</name>
    <name type="common">Beechnut</name>
    <dbReference type="NCBI Taxonomy" id="28930"/>
    <lineage>
        <taxon>Eukaryota</taxon>
        <taxon>Viridiplantae</taxon>
        <taxon>Streptophyta</taxon>
        <taxon>Embryophyta</taxon>
        <taxon>Tracheophyta</taxon>
        <taxon>Spermatophyta</taxon>
        <taxon>Magnoliopsida</taxon>
        <taxon>eudicotyledons</taxon>
        <taxon>Gunneridae</taxon>
        <taxon>Pentapetalae</taxon>
        <taxon>rosids</taxon>
        <taxon>fabids</taxon>
        <taxon>Fagales</taxon>
        <taxon>Fagaceae</taxon>
        <taxon>Fagus</taxon>
    </lineage>
</organism>
<evidence type="ECO:0000256" key="1">
    <source>
        <dbReference type="SAM" id="MobiDB-lite"/>
    </source>
</evidence>
<feature type="compositionally biased region" description="Acidic residues" evidence="1">
    <location>
        <begin position="29"/>
        <end position="55"/>
    </location>
</feature>
<evidence type="ECO:0008006" key="3">
    <source>
        <dbReference type="Google" id="ProtNLM"/>
    </source>
</evidence>
<dbReference type="PANTHER" id="PTHR45749:SF35">
    <property type="entry name" value="AC-LIKE TRANSPOSASE-RELATED"/>
    <property type="match status" value="1"/>
</dbReference>
<feature type="compositionally biased region" description="Basic and acidic residues" evidence="1">
    <location>
        <begin position="72"/>
        <end position="81"/>
    </location>
</feature>
<reference evidence="2" key="1">
    <citation type="submission" date="2018-02" db="EMBL/GenBank/DDBJ databases">
        <authorList>
            <person name="Cohen D.B."/>
            <person name="Kent A.D."/>
        </authorList>
    </citation>
    <scope>NUCLEOTIDE SEQUENCE</scope>
</reference>
<feature type="region of interest" description="Disordered" evidence="1">
    <location>
        <begin position="14"/>
        <end position="98"/>
    </location>
</feature>
<gene>
    <name evidence="2" type="ORF">FSB_LOCUS51873</name>
</gene>
<dbReference type="EMBL" id="OIVN01005779">
    <property type="protein sequence ID" value="SPD23991.1"/>
    <property type="molecule type" value="Genomic_DNA"/>
</dbReference>
<name>A0A2N9IJ77_FAGSY</name>
<dbReference type="AlphaFoldDB" id="A0A2N9IJ77"/>
<protein>
    <recommendedName>
        <fullName evidence="3">DUF4371 domain-containing protein</fullName>
    </recommendedName>
</protein>
<evidence type="ECO:0000313" key="2">
    <source>
        <dbReference type="EMBL" id="SPD23991.1"/>
    </source>
</evidence>
<dbReference type="PANTHER" id="PTHR45749">
    <property type="match status" value="1"/>
</dbReference>
<sequence>MAKSLAGSISSLFNARIQKSLPSSQVEEASGEDNEGVDVTNEESSEEEVSGEDIDEVRKERMSEGCVGVGNDKFRGEHNEDPIPMNDNLEDGGVNEEASSSMLNLDKDVDVNYDPRCVDFEDASEVKVEEFFLGFIKVDDTSGLGLFKRLEDVLVDLKLNINDIRGKRYDNGSNMKAKGLCKNAFKDFEFLISLCIWYKILNKVNWASKELQKEEMNLEKAITNIKELILFFEKLREDGFQDLIEEGKKLAEEVGIDSVFAPKRVVRRKKQFDEDVGEDANGSQSQEDNFKVTYFLHIIDQALTSLKDRL</sequence>
<proteinExistence type="predicted"/>
<accession>A0A2N9IJ77</accession>